<reference evidence="1" key="1">
    <citation type="submission" date="2021-04" db="EMBL/GenBank/DDBJ databases">
        <title>Genome seq and assembly of Bacillus sp.</title>
        <authorList>
            <person name="Chhetri G."/>
        </authorList>
    </citation>
    <scope>NUCLEOTIDE SEQUENCE</scope>
    <source>
        <strain evidence="1">RG28</strain>
    </source>
</reference>
<evidence type="ECO:0000313" key="2">
    <source>
        <dbReference type="Proteomes" id="UP000682134"/>
    </source>
</evidence>
<dbReference type="AlphaFoldDB" id="A0A940SHQ4"/>
<protein>
    <submittedName>
        <fullName evidence="1">Uncharacterized protein</fullName>
    </submittedName>
</protein>
<organism evidence="1 2">
    <name type="scientific">Gottfriedia endophytica</name>
    <dbReference type="NCBI Taxonomy" id="2820819"/>
    <lineage>
        <taxon>Bacteria</taxon>
        <taxon>Bacillati</taxon>
        <taxon>Bacillota</taxon>
        <taxon>Bacilli</taxon>
        <taxon>Bacillales</taxon>
        <taxon>Bacillaceae</taxon>
        <taxon>Gottfriedia</taxon>
    </lineage>
</organism>
<dbReference type="Proteomes" id="UP000682134">
    <property type="component" value="Unassembled WGS sequence"/>
</dbReference>
<accession>A0A940SHQ4</accession>
<dbReference type="RefSeq" id="WP_209406767.1">
    <property type="nucleotide sequence ID" value="NZ_JAGIYQ010000011.1"/>
</dbReference>
<comment type="caution">
    <text evidence="1">The sequence shown here is derived from an EMBL/GenBank/DDBJ whole genome shotgun (WGS) entry which is preliminary data.</text>
</comment>
<gene>
    <name evidence="1" type="ORF">J5Y03_14775</name>
</gene>
<name>A0A940SHQ4_9BACI</name>
<sequence length="70" mass="8189">MTSANLNYLLNQLESMKISNKETDEIILRNWINSNFKNNQNEVKTIIITIPKKMISIILILVMRSLRKPT</sequence>
<evidence type="ECO:0000313" key="1">
    <source>
        <dbReference type="EMBL" id="MBP0726422.1"/>
    </source>
</evidence>
<proteinExistence type="predicted"/>
<keyword evidence="2" id="KW-1185">Reference proteome</keyword>
<dbReference type="EMBL" id="JAGIYQ010000011">
    <property type="protein sequence ID" value="MBP0726422.1"/>
    <property type="molecule type" value="Genomic_DNA"/>
</dbReference>